<dbReference type="EMBL" id="NZEX01000094">
    <property type="protein sequence ID" value="MAH63477.1"/>
    <property type="molecule type" value="Genomic_DNA"/>
</dbReference>
<sequence length="68" mass="8176">MRPFACQGPSDKKVTGYYYDDLAPRFGLSTELIEQLRTHHILYDEDEHGSFYQLYTRLFEKRCCFEFV</sequence>
<dbReference type="Proteomes" id="UP000226525">
    <property type="component" value="Unassembled WGS sequence"/>
</dbReference>
<dbReference type="Gene3D" id="3.10.180.10">
    <property type="entry name" value="2,3-Dihydroxybiphenyl 1,2-Dioxygenase, domain 1"/>
    <property type="match status" value="1"/>
</dbReference>
<gene>
    <name evidence="1" type="ORF">CMN54_08550</name>
</gene>
<evidence type="ECO:0000313" key="1">
    <source>
        <dbReference type="EMBL" id="MAH63477.1"/>
    </source>
</evidence>
<dbReference type="InterPro" id="IPR029068">
    <property type="entry name" value="Glyas_Bleomycin-R_OHBP_Dase"/>
</dbReference>
<protein>
    <submittedName>
        <fullName evidence="1">Uncharacterized protein</fullName>
    </submittedName>
</protein>
<organism evidence="1 2">
    <name type="scientific">SAR324 cluster bacterium</name>
    <dbReference type="NCBI Taxonomy" id="2024889"/>
    <lineage>
        <taxon>Bacteria</taxon>
        <taxon>Deltaproteobacteria</taxon>
        <taxon>SAR324 cluster</taxon>
    </lineage>
</organism>
<accession>A0A2D6YJU2</accession>
<evidence type="ECO:0000313" key="2">
    <source>
        <dbReference type="Proteomes" id="UP000226525"/>
    </source>
</evidence>
<dbReference type="SUPFAM" id="SSF54593">
    <property type="entry name" value="Glyoxalase/Bleomycin resistance protein/Dihydroxybiphenyl dioxygenase"/>
    <property type="match status" value="1"/>
</dbReference>
<proteinExistence type="predicted"/>
<dbReference type="AlphaFoldDB" id="A0A2D6YJU2"/>
<reference evidence="2" key="1">
    <citation type="submission" date="2017-09" db="EMBL/GenBank/DDBJ databases">
        <title>The Reconstruction of 2,631 Draft Metagenome-Assembled Genomes from the Global Oceans.</title>
        <authorList>
            <person name="Tully B.J."/>
            <person name="Graham E.D."/>
            <person name="Heidelberg J.F."/>
        </authorList>
    </citation>
    <scope>NUCLEOTIDE SEQUENCE [LARGE SCALE GENOMIC DNA]</scope>
</reference>
<name>A0A2D6YJU2_9DELT</name>
<comment type="caution">
    <text evidence="1">The sequence shown here is derived from an EMBL/GenBank/DDBJ whole genome shotgun (WGS) entry which is preliminary data.</text>
</comment>